<comment type="similarity">
    <text evidence="2">Belongs to the wax synthase family.</text>
</comment>
<evidence type="ECO:0000256" key="5">
    <source>
        <dbReference type="ARBA" id="ARBA00022989"/>
    </source>
</evidence>
<evidence type="ECO:0000259" key="8">
    <source>
        <dbReference type="Pfam" id="PF13813"/>
    </source>
</evidence>
<dbReference type="AlphaFoldDB" id="G0RFW3"/>
<feature type="transmembrane region" description="Helical" evidence="7">
    <location>
        <begin position="305"/>
        <end position="322"/>
    </location>
</feature>
<dbReference type="EMBL" id="GL985061">
    <property type="protein sequence ID" value="EGR49885.1"/>
    <property type="molecule type" value="Genomic_DNA"/>
</dbReference>
<evidence type="ECO:0000256" key="4">
    <source>
        <dbReference type="ARBA" id="ARBA00022692"/>
    </source>
</evidence>
<dbReference type="RefSeq" id="XP_006964227.1">
    <property type="nucleotide sequence ID" value="XM_006964165.1"/>
</dbReference>
<evidence type="ECO:0000256" key="1">
    <source>
        <dbReference type="ARBA" id="ARBA00004141"/>
    </source>
</evidence>
<dbReference type="eggNOG" id="ENOG502SIV2">
    <property type="taxonomic scope" value="Eukaryota"/>
</dbReference>
<dbReference type="PANTHER" id="PTHR31595">
    <property type="entry name" value="LONG-CHAIN-ALCOHOL O-FATTY-ACYLTRANSFERASE 3-RELATED"/>
    <property type="match status" value="1"/>
</dbReference>
<dbReference type="InterPro" id="IPR044851">
    <property type="entry name" value="Wax_synthase"/>
</dbReference>
<evidence type="ECO:0000313" key="9">
    <source>
        <dbReference type="EMBL" id="EGR49885.1"/>
    </source>
</evidence>
<name>G0RFW3_HYPJQ</name>
<evidence type="ECO:0000256" key="3">
    <source>
        <dbReference type="ARBA" id="ARBA00022679"/>
    </source>
</evidence>
<feature type="transmembrane region" description="Helical" evidence="7">
    <location>
        <begin position="366"/>
        <end position="386"/>
    </location>
</feature>
<evidence type="ECO:0000256" key="6">
    <source>
        <dbReference type="ARBA" id="ARBA00023136"/>
    </source>
</evidence>
<protein>
    <submittedName>
        <fullName evidence="9">Predicted protein</fullName>
    </submittedName>
</protein>
<keyword evidence="6 7" id="KW-0472">Membrane</keyword>
<reference evidence="9 10" key="1">
    <citation type="journal article" date="2008" name="Nat. Biotechnol.">
        <title>Genome sequencing and analysis of the biomass-degrading fungus Trichoderma reesei (syn. Hypocrea jecorina).</title>
        <authorList>
            <person name="Martinez D."/>
            <person name="Berka R.M."/>
            <person name="Henrissat B."/>
            <person name="Saloheimo M."/>
            <person name="Arvas M."/>
            <person name="Baker S.E."/>
            <person name="Chapman J."/>
            <person name="Chertkov O."/>
            <person name="Coutinho P.M."/>
            <person name="Cullen D."/>
            <person name="Danchin E.G."/>
            <person name="Grigoriev I.V."/>
            <person name="Harris P."/>
            <person name="Jackson M."/>
            <person name="Kubicek C.P."/>
            <person name="Han C.S."/>
            <person name="Ho I."/>
            <person name="Larrondo L.F."/>
            <person name="de Leon A.L."/>
            <person name="Magnuson J.K."/>
            <person name="Merino S."/>
            <person name="Misra M."/>
            <person name="Nelson B."/>
            <person name="Putnam N."/>
            <person name="Robbertse B."/>
            <person name="Salamov A.A."/>
            <person name="Schmoll M."/>
            <person name="Terry A."/>
            <person name="Thayer N."/>
            <person name="Westerholm-Parvinen A."/>
            <person name="Schoch C.L."/>
            <person name="Yao J."/>
            <person name="Barabote R."/>
            <person name="Nelson M.A."/>
            <person name="Detter C."/>
            <person name="Bruce D."/>
            <person name="Kuske C.R."/>
            <person name="Xie G."/>
            <person name="Richardson P."/>
            <person name="Rokhsar D.S."/>
            <person name="Lucas S.M."/>
            <person name="Rubin E.M."/>
            <person name="Dunn-Coleman N."/>
            <person name="Ward M."/>
            <person name="Brettin T.S."/>
        </authorList>
    </citation>
    <scope>NUCLEOTIDE SEQUENCE [LARGE SCALE GENOMIC DNA]</scope>
    <source>
        <strain evidence="9 10">QM6a</strain>
    </source>
</reference>
<dbReference type="VEuPathDB" id="FungiDB:TRIREDRAFT_105806"/>
<dbReference type="GO" id="GO:0006629">
    <property type="term" value="P:lipid metabolic process"/>
    <property type="evidence" value="ECO:0007669"/>
    <property type="project" value="InterPro"/>
</dbReference>
<proteinExistence type="inferred from homology"/>
<organism evidence="10">
    <name type="scientific">Hypocrea jecorina (strain QM6a)</name>
    <name type="common">Trichoderma reesei</name>
    <dbReference type="NCBI Taxonomy" id="431241"/>
    <lineage>
        <taxon>Eukaryota</taxon>
        <taxon>Fungi</taxon>
        <taxon>Dikarya</taxon>
        <taxon>Ascomycota</taxon>
        <taxon>Pezizomycotina</taxon>
        <taxon>Sordariomycetes</taxon>
        <taxon>Hypocreomycetidae</taxon>
        <taxon>Hypocreales</taxon>
        <taxon>Hypocreaceae</taxon>
        <taxon>Trichoderma</taxon>
    </lineage>
</organism>
<accession>G0RFW3</accession>
<keyword evidence="10" id="KW-1185">Reference proteome</keyword>
<dbReference type="OrthoDB" id="1077582at2759"/>
<dbReference type="KEGG" id="tre:TRIREDRAFT_105806"/>
<dbReference type="HOGENOM" id="CLU_032731_1_1_1"/>
<dbReference type="InterPro" id="IPR032805">
    <property type="entry name" value="Wax_synthase_dom"/>
</dbReference>
<dbReference type="GO" id="GO:0016020">
    <property type="term" value="C:membrane"/>
    <property type="evidence" value="ECO:0007669"/>
    <property type="project" value="UniProtKB-SubCell"/>
</dbReference>
<dbReference type="PANTHER" id="PTHR31595:SF53">
    <property type="entry name" value="ACETYLTRANSFERASE SIRH"/>
    <property type="match status" value="1"/>
</dbReference>
<evidence type="ECO:0000256" key="7">
    <source>
        <dbReference type="SAM" id="Phobius"/>
    </source>
</evidence>
<comment type="subcellular location">
    <subcellularLocation>
        <location evidence="1">Membrane</location>
        <topology evidence="1">Multi-pass membrane protein</topology>
    </subcellularLocation>
</comment>
<feature type="transmembrane region" description="Helical" evidence="7">
    <location>
        <begin position="33"/>
        <end position="52"/>
    </location>
</feature>
<feature type="domain" description="Wax synthase" evidence="8">
    <location>
        <begin position="251"/>
        <end position="332"/>
    </location>
</feature>
<feature type="transmembrane region" description="Helical" evidence="7">
    <location>
        <begin position="88"/>
        <end position="106"/>
    </location>
</feature>
<keyword evidence="4 7" id="KW-0812">Transmembrane</keyword>
<dbReference type="Proteomes" id="UP000008984">
    <property type="component" value="Unassembled WGS sequence"/>
</dbReference>
<sequence length="399" mass="45067">MVSTFDGSMTPGSNPLTLPHSPSFASTIEKVEIPLLVELLWVPTFLVIAIFLQIPQPGPTRVALGLGVFTTVWSYALTHWVAHPSFLFSPMFGFAVTVRWVYMNVFDTAEVSFVRLAQGQGVRESPLQFGFWRKAKWSADLWFSWRGVGWNWEVSSIPRSGREMTTRKRWLVIEIAAAVANFAAQKVTIDHVFCRYYPPSNTVEAFTSLSLVQRLWISIIHLALGWLFLDNVNRIIAIVAVAARLSPPGTCPPSFGSLTDCYTVRNFWGKTWHQTFKWNFNRTGELAARGIGAKNGSLLRRYTKLHIAFLMSGVQHYIATLFVPSPAWAWAMCGQMVMYAIIITVEDAIKALGVHIGIKPSFLTYLAGYLWCTFWVPFVYQFVFIYDIDVGFFNGSCPM</sequence>
<feature type="transmembrane region" description="Helical" evidence="7">
    <location>
        <begin position="170"/>
        <end position="189"/>
    </location>
</feature>
<gene>
    <name evidence="9" type="ORF">TRIREDRAFT_105806</name>
</gene>
<keyword evidence="3" id="KW-0808">Transferase</keyword>
<feature type="transmembrane region" description="Helical" evidence="7">
    <location>
        <begin position="209"/>
        <end position="229"/>
    </location>
</feature>
<dbReference type="Pfam" id="PF13813">
    <property type="entry name" value="MBOAT_2"/>
    <property type="match status" value="1"/>
</dbReference>
<dbReference type="GeneID" id="18481108"/>
<evidence type="ECO:0000256" key="2">
    <source>
        <dbReference type="ARBA" id="ARBA00007282"/>
    </source>
</evidence>
<dbReference type="GO" id="GO:0008374">
    <property type="term" value="F:O-acyltransferase activity"/>
    <property type="evidence" value="ECO:0007669"/>
    <property type="project" value="InterPro"/>
</dbReference>
<evidence type="ECO:0000313" key="10">
    <source>
        <dbReference type="Proteomes" id="UP000008984"/>
    </source>
</evidence>
<keyword evidence="5 7" id="KW-1133">Transmembrane helix</keyword>
<feature type="transmembrane region" description="Helical" evidence="7">
    <location>
        <begin position="64"/>
        <end position="82"/>
    </location>
</feature>